<evidence type="ECO:0000313" key="2">
    <source>
        <dbReference type="Proteomes" id="UP000292958"/>
    </source>
</evidence>
<evidence type="ECO:0000313" key="1">
    <source>
        <dbReference type="EMBL" id="RZU39843.1"/>
    </source>
</evidence>
<accession>A0A4Q7YSD0</accession>
<comment type="caution">
    <text evidence="1">The sequence shown here is derived from an EMBL/GenBank/DDBJ whole genome shotgun (WGS) entry which is preliminary data.</text>
</comment>
<dbReference type="AlphaFoldDB" id="A0A4Q7YSD0"/>
<gene>
    <name evidence="1" type="ORF">BDD14_1238</name>
</gene>
<dbReference type="EMBL" id="SHKW01000001">
    <property type="protein sequence ID" value="RZU39843.1"/>
    <property type="molecule type" value="Genomic_DNA"/>
</dbReference>
<dbReference type="Proteomes" id="UP000292958">
    <property type="component" value="Unassembled WGS sequence"/>
</dbReference>
<organism evidence="1 2">
    <name type="scientific">Edaphobacter modestus</name>
    <dbReference type="NCBI Taxonomy" id="388466"/>
    <lineage>
        <taxon>Bacteria</taxon>
        <taxon>Pseudomonadati</taxon>
        <taxon>Acidobacteriota</taxon>
        <taxon>Terriglobia</taxon>
        <taxon>Terriglobales</taxon>
        <taxon>Acidobacteriaceae</taxon>
        <taxon>Edaphobacter</taxon>
    </lineage>
</organism>
<keyword evidence="2" id="KW-1185">Reference proteome</keyword>
<protein>
    <submittedName>
        <fullName evidence="1">Uncharacterized protein</fullName>
    </submittedName>
</protein>
<sequence length="320" mass="36139">MKNNPRTLSSRCHSRTAVFSLPMNSLPFLGLLFVFFCPRLLFAATFHIQASTNPNTSIPQSLLAIPPRSWVVDTTAKELEALNYRDNYLRYRMHVVNAKGDQVRDVIESRDGTVARLLLRDGKPLTEQQDTDERERLTDMLKDPDAFAKHVKNSQSGKKVADQLIRLMPDAMIYTYAPGQPQTGKHPDTTEVVIDYEPNPKFHPPTTTAEALTGLRGRAWIDSKTKVTLRVEGQIFRGVNFGWGMLAHIYPGGHLVLDQADAGNGRWIFTRFTERISVRALMVKTLNIQSDVEAWGFQPVPSMSYQDAIRQLLNTPLPVH</sequence>
<name>A0A4Q7YSD0_9BACT</name>
<proteinExistence type="predicted"/>
<reference evidence="1 2" key="1">
    <citation type="submission" date="2019-02" db="EMBL/GenBank/DDBJ databases">
        <title>Genomic Encyclopedia of Archaeal and Bacterial Type Strains, Phase II (KMG-II): from individual species to whole genera.</title>
        <authorList>
            <person name="Goeker M."/>
        </authorList>
    </citation>
    <scope>NUCLEOTIDE SEQUENCE [LARGE SCALE GENOMIC DNA]</scope>
    <source>
        <strain evidence="1 2">DSM 18101</strain>
    </source>
</reference>